<evidence type="ECO:0008006" key="3">
    <source>
        <dbReference type="Google" id="ProtNLM"/>
    </source>
</evidence>
<evidence type="ECO:0000313" key="2">
    <source>
        <dbReference type="Proteomes" id="UP000030341"/>
    </source>
</evidence>
<dbReference type="GO" id="GO:0030244">
    <property type="term" value="P:cellulose biosynthetic process"/>
    <property type="evidence" value="ECO:0007669"/>
    <property type="project" value="InterPro"/>
</dbReference>
<dbReference type="HOGENOM" id="CLU_131913_1_0_6"/>
<reference evidence="1 2" key="1">
    <citation type="submission" date="2014-11" db="EMBL/GenBank/DDBJ databases">
        <title>Complete Genome Sequence of Pseudoalteromonas sp. Strain OCN003 Isolated from Kaneohe Bay, Oahu, Hawaii.</title>
        <authorList>
            <person name="Beurmann S."/>
            <person name="Videau P."/>
            <person name="Ushijima B."/>
            <person name="Smith A.M."/>
            <person name="Aeby G.S."/>
            <person name="Callahan S.M."/>
            <person name="Belcaid M."/>
        </authorList>
    </citation>
    <scope>NUCLEOTIDE SEQUENCE [LARGE SCALE GENOMIC DNA]</scope>
    <source>
        <strain evidence="1 2">OCN003</strain>
    </source>
</reference>
<dbReference type="InterPro" id="IPR022798">
    <property type="entry name" value="BcsD_bac"/>
</dbReference>
<dbReference type="Proteomes" id="UP000030341">
    <property type="component" value="Chromosome 2"/>
</dbReference>
<accession>A0A0A7EL92</accession>
<dbReference type="STRING" id="1348114.OM33_19900"/>
<dbReference type="eggNOG" id="ENOG50330JF">
    <property type="taxonomic scope" value="Bacteria"/>
</dbReference>
<dbReference type="InterPro" id="IPR038470">
    <property type="entry name" value="Cellsynth_D_sf"/>
</dbReference>
<dbReference type="KEGG" id="pseo:OM33_19900"/>
<gene>
    <name evidence="1" type="ORF">OM33_19900</name>
</gene>
<proteinExistence type="predicted"/>
<evidence type="ECO:0000313" key="1">
    <source>
        <dbReference type="EMBL" id="AIY67308.1"/>
    </source>
</evidence>
<dbReference type="OrthoDB" id="6078279at2"/>
<dbReference type="EMBL" id="CP009889">
    <property type="protein sequence ID" value="AIY67308.1"/>
    <property type="molecule type" value="Genomic_DNA"/>
</dbReference>
<organism evidence="1 2">
    <name type="scientific">Pseudoalteromonas piratica</name>
    <dbReference type="NCBI Taxonomy" id="1348114"/>
    <lineage>
        <taxon>Bacteria</taxon>
        <taxon>Pseudomonadati</taxon>
        <taxon>Pseudomonadota</taxon>
        <taxon>Gammaproteobacteria</taxon>
        <taxon>Alteromonadales</taxon>
        <taxon>Pseudoalteromonadaceae</taxon>
        <taxon>Pseudoalteromonas</taxon>
    </lineage>
</organism>
<keyword evidence="2" id="KW-1185">Reference proteome</keyword>
<name>A0A0A7EL92_9GAMM</name>
<dbReference type="Pfam" id="PF03500">
    <property type="entry name" value="Cellsynth_D"/>
    <property type="match status" value="1"/>
</dbReference>
<dbReference type="Gene3D" id="3.30.70.2590">
    <property type="match status" value="1"/>
</dbReference>
<sequence>MHLKSLVKQNISGQWQFFVSSLFDTLESSYPADERMTFLTKMGKHASRSLEINPEMTLVQLNERINQFWFERRWGHCNIFEKDNGLVIEHYISPLCAILKDEHQAYGDAFLTGLYSEWLKNASAPYQGIIKKVSADNIDDIAVRLSYHVL</sequence>
<protein>
    <recommendedName>
        <fullName evidence="3">Cellulose synthase</fullName>
    </recommendedName>
</protein>
<dbReference type="AlphaFoldDB" id="A0A0A7EL92"/>
<dbReference type="RefSeq" id="WP_040136200.1">
    <property type="nucleotide sequence ID" value="NZ_CP009889.1"/>
</dbReference>